<gene>
    <name evidence="3" type="ORF">HWA77_11320</name>
</gene>
<evidence type="ECO:0000259" key="1">
    <source>
        <dbReference type="Pfam" id="PF06744"/>
    </source>
</evidence>
<dbReference type="PANTHER" id="PTHR36153">
    <property type="entry name" value="INNER MEMBRANE PROTEIN-RELATED"/>
    <property type="match status" value="1"/>
</dbReference>
<organism evidence="3 4">
    <name type="scientific">Photobacterium damselae subsp. damselae</name>
    <name type="common">Listonella damsela</name>
    <dbReference type="NCBI Taxonomy" id="85581"/>
    <lineage>
        <taxon>Bacteria</taxon>
        <taxon>Pseudomonadati</taxon>
        <taxon>Pseudomonadota</taxon>
        <taxon>Gammaproteobacteria</taxon>
        <taxon>Vibrionales</taxon>
        <taxon>Vibrionaceae</taxon>
        <taxon>Photobacterium</taxon>
    </lineage>
</organism>
<feature type="domain" description="Type VI secretion system component TssM1 helical" evidence="2">
    <location>
        <begin position="29"/>
        <end position="95"/>
    </location>
</feature>
<comment type="caution">
    <text evidence="3">The sequence shown here is derived from an EMBL/GenBank/DDBJ whole genome shotgun (WGS) entry which is preliminary data.</text>
</comment>
<protein>
    <submittedName>
        <fullName evidence="3">Type VI secretion system membrane subunit TssM</fullName>
    </submittedName>
</protein>
<name>A0A850R114_PHODD</name>
<dbReference type="Pfam" id="PF06744">
    <property type="entry name" value="IcmF_C"/>
    <property type="match status" value="1"/>
</dbReference>
<proteinExistence type="predicted"/>
<dbReference type="PANTHER" id="PTHR36153:SF5">
    <property type="entry name" value="EXPORTED PROTEIN"/>
    <property type="match status" value="1"/>
</dbReference>
<evidence type="ECO:0000313" key="3">
    <source>
        <dbReference type="EMBL" id="NVP00801.1"/>
    </source>
</evidence>
<evidence type="ECO:0000259" key="2">
    <source>
        <dbReference type="Pfam" id="PF21070"/>
    </source>
</evidence>
<dbReference type="InterPro" id="IPR010623">
    <property type="entry name" value="IcmF_C"/>
</dbReference>
<dbReference type="Pfam" id="PF21070">
    <property type="entry name" value="IcmF_helical"/>
    <property type="match status" value="1"/>
</dbReference>
<sequence length="259" mass="29666">SSLPKPLDSMMEKLADESWYAVKQEAIKYLEVRWQHDVYQEYQAKLATRYPFNPRASKDVSLKDFESFFAPDGTLSRFYNDQLKMFIDENISMSVNGQQNALLRSDVLKQFTNAKKIQEAFFNRKGILDVEFSLEPIELSSNQRRSVINVDGQYVEYSHGPHRSIELVWPNTLREGAISKLSLVPSKVNESPRGITIQGPWAFFRLLDRGAVVSSSSTSVDYQFSINGGEVTYRLTSEADANPFTSALFRNFKLTRTLY</sequence>
<dbReference type="AlphaFoldDB" id="A0A850R114"/>
<dbReference type="EMBL" id="JABXOR010000703">
    <property type="protein sequence ID" value="NVP00801.1"/>
    <property type="molecule type" value="Genomic_DNA"/>
</dbReference>
<feature type="domain" description="Type VI secretion system IcmF C-terminal" evidence="1">
    <location>
        <begin position="132"/>
        <end position="238"/>
    </location>
</feature>
<evidence type="ECO:0000313" key="4">
    <source>
        <dbReference type="Proteomes" id="UP000533429"/>
    </source>
</evidence>
<accession>A0A850R114</accession>
<feature type="non-terminal residue" evidence="3">
    <location>
        <position position="1"/>
    </location>
</feature>
<reference evidence="3 4" key="1">
    <citation type="submission" date="2020-06" db="EMBL/GenBank/DDBJ databases">
        <title>Photobacterium damselae subsp. damselae comparative genomics.</title>
        <authorList>
            <person name="Osorio C.R."/>
        </authorList>
    </citation>
    <scope>NUCLEOTIDE SEQUENCE [LARGE SCALE GENOMIC DNA]</scope>
    <source>
        <strain evidence="3 4">TW250/03</strain>
    </source>
</reference>
<dbReference type="Proteomes" id="UP000533429">
    <property type="component" value="Unassembled WGS sequence"/>
</dbReference>
<dbReference type="InterPro" id="IPR048677">
    <property type="entry name" value="TssM1_hel"/>
</dbReference>
<dbReference type="InterPro" id="IPR053156">
    <property type="entry name" value="T6SS_TssM-like"/>
</dbReference>